<evidence type="ECO:0000313" key="2">
    <source>
        <dbReference type="Proteomes" id="UP001203069"/>
    </source>
</evidence>
<comment type="caution">
    <text evidence="1">The sequence shown here is derived from an EMBL/GenBank/DDBJ whole genome shotgun (WGS) entry which is preliminary data.</text>
</comment>
<proteinExistence type="predicted"/>
<dbReference type="EMBL" id="JAKPBZ010000109">
    <property type="protein sequence ID" value="MCL2892844.1"/>
    <property type="molecule type" value="Genomic_DNA"/>
</dbReference>
<dbReference type="Proteomes" id="UP001203069">
    <property type="component" value="Unassembled WGS sequence"/>
</dbReference>
<evidence type="ECO:0008006" key="3">
    <source>
        <dbReference type="Google" id="ProtNLM"/>
    </source>
</evidence>
<keyword evidence="2" id="KW-1185">Reference proteome</keyword>
<gene>
    <name evidence="1" type="ORF">MFP26_09080</name>
</gene>
<accession>A0ABT0MSM4</accession>
<name>A0ABT0MSM4_9GAMM</name>
<dbReference type="RefSeq" id="WP_249244443.1">
    <property type="nucleotide sequence ID" value="NZ_JAKPBZ010000109.1"/>
</dbReference>
<reference evidence="1 2" key="1">
    <citation type="submission" date="2022-02" db="EMBL/GenBank/DDBJ databases">
        <title>Description of Brenneria tiliae sp. nov. isolated from symptomatic Tilia x moltkei and Tilia x europaea trees in the UK.</title>
        <authorList>
            <person name="Kile H."/>
        </authorList>
    </citation>
    <scope>NUCLEOTIDE SEQUENCE [LARGE SCALE GENOMIC DNA]</scope>
    <source>
        <strain evidence="1 2">MC1SB4.1</strain>
    </source>
</reference>
<protein>
    <recommendedName>
        <fullName evidence="3">MarR family transcriptional regulator</fullName>
    </recommendedName>
</protein>
<sequence>MTHEYQRQSLEQLITQQTAVPQSDAVVFSENHTLWQKLGFSQVQVSLWLASLYLNHHLKEPKMATYQVTPDIAEHLLSLLQQAGGRMPLAQVLKKLPVGITTSEQQIRRLAQKHAQLEIKGPLLVLVN</sequence>
<organism evidence="1 2">
    <name type="scientific">Brenneria tiliae</name>
    <dbReference type="NCBI Taxonomy" id="2914984"/>
    <lineage>
        <taxon>Bacteria</taxon>
        <taxon>Pseudomonadati</taxon>
        <taxon>Pseudomonadota</taxon>
        <taxon>Gammaproteobacteria</taxon>
        <taxon>Enterobacterales</taxon>
        <taxon>Pectobacteriaceae</taxon>
        <taxon>Brenneria</taxon>
    </lineage>
</organism>
<evidence type="ECO:0000313" key="1">
    <source>
        <dbReference type="EMBL" id="MCL2892844.1"/>
    </source>
</evidence>